<dbReference type="Pfam" id="PF12452">
    <property type="entry name" value="DUF3685"/>
    <property type="match status" value="2"/>
</dbReference>
<reference evidence="1 2" key="1">
    <citation type="journal article" date="2011" name="Science">
        <title>The Selaginella genome identifies genetic changes associated with the evolution of vascular plants.</title>
        <authorList>
            <person name="Banks J.A."/>
            <person name="Nishiyama T."/>
            <person name="Hasebe M."/>
            <person name="Bowman J.L."/>
            <person name="Gribskov M."/>
            <person name="dePamphilis C."/>
            <person name="Albert V.A."/>
            <person name="Aono N."/>
            <person name="Aoyama T."/>
            <person name="Ambrose B.A."/>
            <person name="Ashton N.W."/>
            <person name="Axtell M.J."/>
            <person name="Barker E."/>
            <person name="Barker M.S."/>
            <person name="Bennetzen J.L."/>
            <person name="Bonawitz N.D."/>
            <person name="Chapple C."/>
            <person name="Cheng C."/>
            <person name="Correa L.G."/>
            <person name="Dacre M."/>
            <person name="DeBarry J."/>
            <person name="Dreyer I."/>
            <person name="Elias M."/>
            <person name="Engstrom E.M."/>
            <person name="Estelle M."/>
            <person name="Feng L."/>
            <person name="Finet C."/>
            <person name="Floyd S.K."/>
            <person name="Frommer W.B."/>
            <person name="Fujita T."/>
            <person name="Gramzow L."/>
            <person name="Gutensohn M."/>
            <person name="Harholt J."/>
            <person name="Hattori M."/>
            <person name="Heyl A."/>
            <person name="Hirai T."/>
            <person name="Hiwatashi Y."/>
            <person name="Ishikawa M."/>
            <person name="Iwata M."/>
            <person name="Karol K.G."/>
            <person name="Koehler B."/>
            <person name="Kolukisaoglu U."/>
            <person name="Kubo M."/>
            <person name="Kurata T."/>
            <person name="Lalonde S."/>
            <person name="Li K."/>
            <person name="Li Y."/>
            <person name="Litt A."/>
            <person name="Lyons E."/>
            <person name="Manning G."/>
            <person name="Maruyama T."/>
            <person name="Michael T.P."/>
            <person name="Mikami K."/>
            <person name="Miyazaki S."/>
            <person name="Morinaga S."/>
            <person name="Murata T."/>
            <person name="Mueller-Roeber B."/>
            <person name="Nelson D.R."/>
            <person name="Obara M."/>
            <person name="Oguri Y."/>
            <person name="Olmstead R.G."/>
            <person name="Onodera N."/>
            <person name="Petersen B.L."/>
            <person name="Pils B."/>
            <person name="Prigge M."/>
            <person name="Rensing S.A."/>
            <person name="Riano-Pachon D.M."/>
            <person name="Roberts A.W."/>
            <person name="Sato Y."/>
            <person name="Scheller H.V."/>
            <person name="Schulz B."/>
            <person name="Schulz C."/>
            <person name="Shakirov E.V."/>
            <person name="Shibagaki N."/>
            <person name="Shinohara N."/>
            <person name="Shippen D.E."/>
            <person name="Soerensen I."/>
            <person name="Sotooka R."/>
            <person name="Sugimoto N."/>
            <person name="Sugita M."/>
            <person name="Sumikawa N."/>
            <person name="Tanurdzic M."/>
            <person name="Theissen G."/>
            <person name="Ulvskov P."/>
            <person name="Wakazuki S."/>
            <person name="Weng J.K."/>
            <person name="Willats W.W."/>
            <person name="Wipf D."/>
            <person name="Wolf P.G."/>
            <person name="Yang L."/>
            <person name="Zimmer A.D."/>
            <person name="Zhu Q."/>
            <person name="Mitros T."/>
            <person name="Hellsten U."/>
            <person name="Loque D."/>
            <person name="Otillar R."/>
            <person name="Salamov A."/>
            <person name="Schmutz J."/>
            <person name="Shapiro H."/>
            <person name="Lindquist E."/>
            <person name="Lucas S."/>
            <person name="Rokhsar D."/>
            <person name="Grigoriev I.V."/>
        </authorList>
    </citation>
    <scope>NUCLEOTIDE SEQUENCE [LARGE SCALE GENOMIC DNA]</scope>
</reference>
<dbReference type="FunCoup" id="D8S555">
    <property type="interactions" value="2102"/>
</dbReference>
<organism evidence="2">
    <name type="scientific">Selaginella moellendorffii</name>
    <name type="common">Spikemoss</name>
    <dbReference type="NCBI Taxonomy" id="88036"/>
    <lineage>
        <taxon>Eukaryota</taxon>
        <taxon>Viridiplantae</taxon>
        <taxon>Streptophyta</taxon>
        <taxon>Embryophyta</taxon>
        <taxon>Tracheophyta</taxon>
        <taxon>Lycopodiopsida</taxon>
        <taxon>Selaginellales</taxon>
        <taxon>Selaginellaceae</taxon>
        <taxon>Selaginella</taxon>
    </lineage>
</organism>
<sequence>MQQGGRYDSRRLREMELQSGRAAALASRMSAAGGGFSSMRLVLGHRDFALLGQCGVSIGRGRKRIDRKYRCDGVAGISSALSMDWRPAFDEVLLMSSVLLAYVAGVVRPFAGLTGKKALELPVSTGSIAENDQQKKIRVSNSDFVWDTMSRKLVGAISTVGAGAVDVSSTPLTSNPSLCLQALAYGPRLRLLLAALSLLRNEAGIDTYLSSSMIKTEDLSGDVETEAKEYMSTRLQRSGKANLCADFLYHQCKKSFSSRTFSDQAVSTNLANNVLEDIVIAISDGAAAMYLGAVSGVITGWPTLLLPSICSTRSLERFRNEVALYQWIHYNFDSVAAIYEDRVELWVLTANASKNEPAANKAQKKQKRKSLEGVDELYFDRLSVRVRRSKELKALSGWRYYYSLYMEFSDVVGPLLRILVTKLGQGLSFLLVCLIGRSFGLIYQGIRQSVKWSSD</sequence>
<keyword evidence="2" id="KW-1185">Reference proteome</keyword>
<gene>
    <name evidence="1" type="ORF">SELMODRAFT_418254</name>
</gene>
<dbReference type="Gramene" id="EFJ20386">
    <property type="protein sequence ID" value="EFJ20386"/>
    <property type="gene ID" value="SELMODRAFT_418254"/>
</dbReference>
<dbReference type="InParanoid" id="D8S555"/>
<dbReference type="Proteomes" id="UP000001514">
    <property type="component" value="Unassembled WGS sequence"/>
</dbReference>
<dbReference type="HOGENOM" id="CLU_033589_0_0_1"/>
<dbReference type="PANTHER" id="PTHR36807:SF2">
    <property type="entry name" value="PHOSPHOGLYCOLATE PHOSPHATASE"/>
    <property type="match status" value="1"/>
</dbReference>
<dbReference type="InterPro" id="IPR022552">
    <property type="entry name" value="UPF_Ycf55"/>
</dbReference>
<dbReference type="KEGG" id="smo:SELMODRAFT_418254"/>
<evidence type="ECO:0000313" key="1">
    <source>
        <dbReference type="EMBL" id="EFJ20386.1"/>
    </source>
</evidence>
<dbReference type="AlphaFoldDB" id="D8S555"/>
<dbReference type="STRING" id="88036.D8S555"/>
<evidence type="ECO:0000313" key="2">
    <source>
        <dbReference type="Proteomes" id="UP000001514"/>
    </source>
</evidence>
<proteinExistence type="predicted"/>
<name>D8S555_SELML</name>
<dbReference type="eggNOG" id="ENOG502QPT6">
    <property type="taxonomic scope" value="Eukaryota"/>
</dbReference>
<dbReference type="PANTHER" id="PTHR36807">
    <property type="entry name" value="PHOSPHOGLYCOLATE PHOSPHATASE"/>
    <property type="match status" value="1"/>
</dbReference>
<protein>
    <submittedName>
        <fullName evidence="1">Uncharacterized protein</fullName>
    </submittedName>
</protein>
<accession>D8S555</accession>
<dbReference type="EMBL" id="GL377602">
    <property type="protein sequence ID" value="EFJ20386.1"/>
    <property type="molecule type" value="Genomic_DNA"/>
</dbReference>